<dbReference type="RefSeq" id="WP_124176661.1">
    <property type="nucleotide sequence ID" value="NZ_REFY01000001.1"/>
</dbReference>
<dbReference type="Pfam" id="PF01841">
    <property type="entry name" value="Transglut_core"/>
    <property type="match status" value="1"/>
</dbReference>
<evidence type="ECO:0000259" key="3">
    <source>
        <dbReference type="SMART" id="SM00460"/>
    </source>
</evidence>
<feature type="compositionally biased region" description="Low complexity" evidence="1">
    <location>
        <begin position="234"/>
        <end position="243"/>
    </location>
</feature>
<evidence type="ECO:0000256" key="2">
    <source>
        <dbReference type="SAM" id="Phobius"/>
    </source>
</evidence>
<dbReference type="PANTHER" id="PTHR42736:SF1">
    <property type="entry name" value="PROTEIN-GLUTAMINE GAMMA-GLUTAMYLTRANSFERASE"/>
    <property type="match status" value="1"/>
</dbReference>
<comment type="caution">
    <text evidence="4">The sequence shown here is derived from an EMBL/GenBank/DDBJ whole genome shotgun (WGS) entry which is preliminary data.</text>
</comment>
<organism evidence="4 5">
    <name type="scientific">Natrarchaeobius halalkaliphilus</name>
    <dbReference type="NCBI Taxonomy" id="1679091"/>
    <lineage>
        <taxon>Archaea</taxon>
        <taxon>Methanobacteriati</taxon>
        <taxon>Methanobacteriota</taxon>
        <taxon>Stenosarchaea group</taxon>
        <taxon>Halobacteria</taxon>
        <taxon>Halobacteriales</taxon>
        <taxon>Natrialbaceae</taxon>
        <taxon>Natrarchaeobius</taxon>
    </lineage>
</organism>
<dbReference type="AlphaFoldDB" id="A0A3N6MFU2"/>
<feature type="region of interest" description="Disordered" evidence="1">
    <location>
        <begin position="392"/>
        <end position="422"/>
    </location>
</feature>
<feature type="region of interest" description="Disordered" evidence="1">
    <location>
        <begin position="525"/>
        <end position="617"/>
    </location>
</feature>
<feature type="compositionally biased region" description="Polar residues" evidence="1">
    <location>
        <begin position="399"/>
        <end position="410"/>
    </location>
</feature>
<dbReference type="Pfam" id="PF13559">
    <property type="entry name" value="DUF4129"/>
    <property type="match status" value="1"/>
</dbReference>
<dbReference type="EMBL" id="REFY01000001">
    <property type="protein sequence ID" value="RQG92786.1"/>
    <property type="molecule type" value="Genomic_DNA"/>
</dbReference>
<evidence type="ECO:0000313" key="5">
    <source>
        <dbReference type="Proteomes" id="UP000273828"/>
    </source>
</evidence>
<dbReference type="InterPro" id="IPR021878">
    <property type="entry name" value="TgpA_N"/>
</dbReference>
<keyword evidence="2" id="KW-1133">Transmembrane helix</keyword>
<dbReference type="SUPFAM" id="SSF54001">
    <property type="entry name" value="Cysteine proteinases"/>
    <property type="match status" value="1"/>
</dbReference>
<dbReference type="InterPro" id="IPR002931">
    <property type="entry name" value="Transglutaminase-like"/>
</dbReference>
<feature type="domain" description="Transglutaminase-like" evidence="3">
    <location>
        <begin position="458"/>
        <end position="528"/>
    </location>
</feature>
<feature type="transmembrane region" description="Helical" evidence="2">
    <location>
        <begin position="161"/>
        <end position="178"/>
    </location>
</feature>
<accession>A0A3N6MFU2</accession>
<keyword evidence="5" id="KW-1185">Reference proteome</keyword>
<proteinExistence type="predicted"/>
<sequence>MSTRSSDSSDGVRTRTVSVDTDDAIGPDLFRLLALGCVLVLTASYVSVLREVTRVVGGTRSLFVLVGATILAATILSRLIRPRTATVTALAAGGVSFGYYLEASGVGIGGALDGFEEILTDTVTLVTGLPLLRMIEAGIWSLAFVPAPVFLSWYLALRGRYGLSVLAGGTALVFLVLTGDAETTTTLVGTLGAMGAIGFGELTRREGSIAQADLLAVLFAVVIVLSLSVTFVPSGPASPTTAGGATGGTLEGTIDSASEQSGIAGDVDLSPEKRFTVEADRPSYWRTGVYDRFTGDAWVRTGQDRSLEEGIATPPGRHDRMRQTVTAETELGVMPAAAQPIDVDGDLAQRTEVSTHDQIRPTSTLLEGDSYVVESAILHATPDDLAAAGEDYPDDVSESYLQTPEGTSSEFEQRTAEVTADAETPYEKATAIERYLRSSKEYSLDVDQPEGDVAEEFLLEMDEGYCVYFATAMTQMLRAEDVPARYVTGYTAGEPVDDGEYVVRGLDAHAWVEVYFPEKGWVAFEPTPGDERDEVHSEFLEDESDDVEDNGEADGTDDPADENVPSDQNADDGSADDTAENGSVDDGEDNPPFDDSSDDVASPVDSLDGNVQQTDDGIGMDDVVSLLTVTRETAAIAAVVLIGLVAFVHRTGAFAGARRTVGIYRHGRRADPDEDARRAFYRLERLLAREYRPRRRDESAREYVRTLAAADEDGVASDRRTEAVLASYERAVYGGGVGREQADDAIELVDGLSRERVPVVGRRRDRSE</sequence>
<keyword evidence="2" id="KW-0472">Membrane</keyword>
<feature type="transmembrane region" description="Helical" evidence="2">
    <location>
        <begin position="214"/>
        <end position="232"/>
    </location>
</feature>
<feature type="compositionally biased region" description="Acidic residues" evidence="1">
    <location>
        <begin position="569"/>
        <end position="598"/>
    </location>
</feature>
<feature type="transmembrane region" description="Helical" evidence="2">
    <location>
        <begin position="61"/>
        <end position="80"/>
    </location>
</feature>
<dbReference type="SMART" id="SM00460">
    <property type="entry name" value="TGc"/>
    <property type="match status" value="1"/>
</dbReference>
<dbReference type="Pfam" id="PF11992">
    <property type="entry name" value="TgpA_N"/>
    <property type="match status" value="1"/>
</dbReference>
<protein>
    <submittedName>
        <fullName evidence="4">DUF4129 domain-containing protein</fullName>
    </submittedName>
</protein>
<dbReference type="InterPro" id="IPR052901">
    <property type="entry name" value="Bact_TGase-like"/>
</dbReference>
<dbReference type="Proteomes" id="UP000273828">
    <property type="component" value="Unassembled WGS sequence"/>
</dbReference>
<feature type="compositionally biased region" description="Basic and acidic residues" evidence="1">
    <location>
        <begin position="529"/>
        <end position="539"/>
    </location>
</feature>
<reference evidence="4 5" key="1">
    <citation type="submission" date="2018-10" db="EMBL/GenBank/DDBJ databases">
        <title>Natrarchaeobius chitinivorans gen. nov., sp. nov., and Natrarchaeobius haloalkaliphilus sp. nov., alkaliphilic, chitin-utilizing haloarchaea from hypersaline alkaline lakes.</title>
        <authorList>
            <person name="Sorokin D.Y."/>
            <person name="Elcheninov A.G."/>
            <person name="Kostrikina N.A."/>
            <person name="Bale N.J."/>
            <person name="Sinninghe Damste J.S."/>
            <person name="Khijniak T.V."/>
            <person name="Kublanov I.V."/>
            <person name="Toshchakov S.V."/>
        </authorList>
    </citation>
    <scope>NUCLEOTIDE SEQUENCE [LARGE SCALE GENOMIC DNA]</scope>
    <source>
        <strain evidence="4 5">AArcht-Sl</strain>
    </source>
</reference>
<name>A0A3N6MFU2_9EURY</name>
<gene>
    <name evidence="4" type="ORF">EA462_00725</name>
</gene>
<feature type="transmembrane region" description="Helical" evidence="2">
    <location>
        <begin position="184"/>
        <end position="202"/>
    </location>
</feature>
<keyword evidence="2" id="KW-0812">Transmembrane</keyword>
<dbReference type="InterPro" id="IPR025403">
    <property type="entry name" value="TgpA-like_C"/>
</dbReference>
<dbReference type="PANTHER" id="PTHR42736">
    <property type="entry name" value="PROTEIN-GLUTAMINE GAMMA-GLUTAMYLTRANSFERASE"/>
    <property type="match status" value="1"/>
</dbReference>
<evidence type="ECO:0000313" key="4">
    <source>
        <dbReference type="EMBL" id="RQG92786.1"/>
    </source>
</evidence>
<evidence type="ECO:0000256" key="1">
    <source>
        <dbReference type="SAM" id="MobiDB-lite"/>
    </source>
</evidence>
<dbReference type="InterPro" id="IPR038765">
    <property type="entry name" value="Papain-like_cys_pep_sf"/>
</dbReference>
<dbReference type="Gene3D" id="3.10.620.30">
    <property type="match status" value="1"/>
</dbReference>
<feature type="compositionally biased region" description="Acidic residues" evidence="1">
    <location>
        <begin position="540"/>
        <end position="561"/>
    </location>
</feature>
<dbReference type="OrthoDB" id="18481at2157"/>
<feature type="transmembrane region" description="Helical" evidence="2">
    <location>
        <begin position="29"/>
        <end position="49"/>
    </location>
</feature>
<feature type="compositionally biased region" description="Low complexity" evidence="1">
    <location>
        <begin position="599"/>
        <end position="608"/>
    </location>
</feature>
<feature type="transmembrane region" description="Helical" evidence="2">
    <location>
        <begin position="137"/>
        <end position="156"/>
    </location>
</feature>
<feature type="region of interest" description="Disordered" evidence="1">
    <location>
        <begin position="234"/>
        <end position="255"/>
    </location>
</feature>